<sequence length="72" mass="8652">MICLHIKCYRSSDMFTLTKEDEEEHELCCNTFHNARNIIREKRIFSKRIDDYDSFVLIGGVRINYIGFNIKF</sequence>
<accession>A0A3G5AGJ6</accession>
<evidence type="ECO:0000313" key="1">
    <source>
        <dbReference type="EMBL" id="AYV86335.1"/>
    </source>
</evidence>
<gene>
    <name evidence="1" type="ORF">Solumvirus5_2</name>
</gene>
<organism evidence="1">
    <name type="scientific">Solumvirus sp</name>
    <dbReference type="NCBI Taxonomy" id="2487773"/>
    <lineage>
        <taxon>Viruses</taxon>
        <taxon>Pithoviruses</taxon>
    </lineage>
</organism>
<proteinExistence type="predicted"/>
<reference evidence="1" key="1">
    <citation type="submission" date="2018-10" db="EMBL/GenBank/DDBJ databases">
        <title>Hidden diversity of soil giant viruses.</title>
        <authorList>
            <person name="Schulz F."/>
            <person name="Alteio L."/>
            <person name="Goudeau D."/>
            <person name="Ryan E.M."/>
            <person name="Malmstrom R.R."/>
            <person name="Blanchard J."/>
            <person name="Woyke T."/>
        </authorList>
    </citation>
    <scope>NUCLEOTIDE SEQUENCE</scope>
    <source>
        <strain evidence="1">SMV1</strain>
    </source>
</reference>
<dbReference type="EMBL" id="MK072502">
    <property type="protein sequence ID" value="AYV86335.1"/>
    <property type="molecule type" value="Genomic_DNA"/>
</dbReference>
<name>A0A3G5AGJ6_9VIRU</name>
<protein>
    <submittedName>
        <fullName evidence="1">Uncharacterized protein</fullName>
    </submittedName>
</protein>